<dbReference type="PANTHER" id="PTHR30489">
    <property type="entry name" value="LIPOPROTEIN-RELEASING SYSTEM TRANSMEMBRANE PROTEIN LOLE"/>
    <property type="match status" value="1"/>
</dbReference>
<accession>A0A9D9DZ51</accession>
<feature type="transmembrane region" description="Helical" evidence="7">
    <location>
        <begin position="344"/>
        <end position="366"/>
    </location>
</feature>
<evidence type="ECO:0000256" key="4">
    <source>
        <dbReference type="ARBA" id="ARBA00022692"/>
    </source>
</evidence>
<dbReference type="InterPro" id="IPR051447">
    <property type="entry name" value="Lipoprotein-release_system"/>
</dbReference>
<keyword evidence="4 7" id="KW-0812">Transmembrane</keyword>
<evidence type="ECO:0000256" key="2">
    <source>
        <dbReference type="ARBA" id="ARBA00005236"/>
    </source>
</evidence>
<comment type="subcellular location">
    <subcellularLocation>
        <location evidence="1">Cell membrane</location>
        <topology evidence="1">Multi-pass membrane protein</topology>
    </subcellularLocation>
</comment>
<evidence type="ECO:0000256" key="1">
    <source>
        <dbReference type="ARBA" id="ARBA00004651"/>
    </source>
</evidence>
<organism evidence="9 10">
    <name type="scientific">Candidatus Ornithospirochaeta stercoripullorum</name>
    <dbReference type="NCBI Taxonomy" id="2840899"/>
    <lineage>
        <taxon>Bacteria</taxon>
        <taxon>Pseudomonadati</taxon>
        <taxon>Spirochaetota</taxon>
        <taxon>Spirochaetia</taxon>
        <taxon>Spirochaetales</taxon>
        <taxon>Spirochaetaceae</taxon>
        <taxon>Spirochaetaceae incertae sedis</taxon>
        <taxon>Candidatus Ornithospirochaeta</taxon>
    </lineage>
</organism>
<protein>
    <submittedName>
        <fullName evidence="9">FtsX-like permease family protein</fullName>
    </submittedName>
</protein>
<dbReference type="InterPro" id="IPR003838">
    <property type="entry name" value="ABC3_permease_C"/>
</dbReference>
<dbReference type="EMBL" id="JADIMT010000053">
    <property type="protein sequence ID" value="MBO8436173.1"/>
    <property type="molecule type" value="Genomic_DNA"/>
</dbReference>
<comment type="similarity">
    <text evidence="2">Belongs to the ABC-4 integral membrane protein family. LolC/E subfamily.</text>
</comment>
<evidence type="ECO:0000256" key="6">
    <source>
        <dbReference type="ARBA" id="ARBA00023136"/>
    </source>
</evidence>
<dbReference type="Pfam" id="PF02687">
    <property type="entry name" value="FtsX"/>
    <property type="match status" value="1"/>
</dbReference>
<keyword evidence="3" id="KW-1003">Cell membrane</keyword>
<sequence length="375" mass="41306">MASDAARYYIRRKLGVGMGIRCKARTMLPLFVLFLITSTLTFAMTFITSMAAEIDRMIAVMGSGSIWCLSDPSEALPDDAEVSPVAISSALAYSENSESAVVVKGVDEAYFSGYRKEELKLETFEGDCINPVTISSAMADELSLSAGDRFALLMWEKDKGRARPLLCTVSSIFRSVYPQLDSALVYVPLSLFGNADGYEVLLPRGEEPDALMRYLWNEGIVSETYKTLYPSLYSNVISSLSILFVILASVALLAAFFSSDAAEYYVDRDREEIQGMRLLGASRRMLRHVYFSMTLSLVAFIAVLGIACGLLLSFCSPFLLEAVADRESALLEYYATTFVIEVPYTALFVTFVLIVLVSALSIAFSLRRRGVAALF</sequence>
<evidence type="ECO:0000313" key="10">
    <source>
        <dbReference type="Proteomes" id="UP000823615"/>
    </source>
</evidence>
<name>A0A9D9DZ51_9SPIO</name>
<gene>
    <name evidence="9" type="ORF">IAA97_04270</name>
</gene>
<evidence type="ECO:0000256" key="3">
    <source>
        <dbReference type="ARBA" id="ARBA00022475"/>
    </source>
</evidence>
<feature type="transmembrane region" description="Helical" evidence="7">
    <location>
        <begin position="236"/>
        <end position="258"/>
    </location>
</feature>
<evidence type="ECO:0000256" key="7">
    <source>
        <dbReference type="SAM" id="Phobius"/>
    </source>
</evidence>
<comment type="caution">
    <text evidence="9">The sequence shown here is derived from an EMBL/GenBank/DDBJ whole genome shotgun (WGS) entry which is preliminary data.</text>
</comment>
<dbReference type="AlphaFoldDB" id="A0A9D9DZ51"/>
<dbReference type="PANTHER" id="PTHR30489:SF0">
    <property type="entry name" value="LIPOPROTEIN-RELEASING SYSTEM TRANSMEMBRANE PROTEIN LOLE"/>
    <property type="match status" value="1"/>
</dbReference>
<dbReference type="Proteomes" id="UP000823615">
    <property type="component" value="Unassembled WGS sequence"/>
</dbReference>
<evidence type="ECO:0000313" key="9">
    <source>
        <dbReference type="EMBL" id="MBO8436173.1"/>
    </source>
</evidence>
<evidence type="ECO:0000259" key="8">
    <source>
        <dbReference type="Pfam" id="PF02687"/>
    </source>
</evidence>
<keyword evidence="5 7" id="KW-1133">Transmembrane helix</keyword>
<dbReference type="GO" id="GO:0098797">
    <property type="term" value="C:plasma membrane protein complex"/>
    <property type="evidence" value="ECO:0007669"/>
    <property type="project" value="TreeGrafter"/>
</dbReference>
<dbReference type="GO" id="GO:0044874">
    <property type="term" value="P:lipoprotein localization to outer membrane"/>
    <property type="evidence" value="ECO:0007669"/>
    <property type="project" value="TreeGrafter"/>
</dbReference>
<reference evidence="9" key="2">
    <citation type="journal article" date="2021" name="PeerJ">
        <title>Extensive microbial diversity within the chicken gut microbiome revealed by metagenomics and culture.</title>
        <authorList>
            <person name="Gilroy R."/>
            <person name="Ravi A."/>
            <person name="Getino M."/>
            <person name="Pursley I."/>
            <person name="Horton D.L."/>
            <person name="Alikhan N.F."/>
            <person name="Baker D."/>
            <person name="Gharbi K."/>
            <person name="Hall N."/>
            <person name="Watson M."/>
            <person name="Adriaenssens E.M."/>
            <person name="Foster-Nyarko E."/>
            <person name="Jarju S."/>
            <person name="Secka A."/>
            <person name="Antonio M."/>
            <person name="Oren A."/>
            <person name="Chaudhuri R.R."/>
            <person name="La Ragione R."/>
            <person name="Hildebrand F."/>
            <person name="Pallen M.J."/>
        </authorList>
    </citation>
    <scope>NUCLEOTIDE SEQUENCE</scope>
    <source>
        <strain evidence="9">7293</strain>
    </source>
</reference>
<proteinExistence type="inferred from homology"/>
<keyword evidence="6 7" id="KW-0472">Membrane</keyword>
<evidence type="ECO:0000256" key="5">
    <source>
        <dbReference type="ARBA" id="ARBA00022989"/>
    </source>
</evidence>
<feature type="domain" description="ABC3 transporter permease C-terminal" evidence="8">
    <location>
        <begin position="242"/>
        <end position="368"/>
    </location>
</feature>
<feature type="transmembrane region" description="Helical" evidence="7">
    <location>
        <begin position="289"/>
        <end position="312"/>
    </location>
</feature>
<reference evidence="9" key="1">
    <citation type="submission" date="2020-10" db="EMBL/GenBank/DDBJ databases">
        <authorList>
            <person name="Gilroy R."/>
        </authorList>
    </citation>
    <scope>NUCLEOTIDE SEQUENCE</scope>
    <source>
        <strain evidence="9">7293</strain>
    </source>
</reference>